<gene>
    <name evidence="3" type="ORF">SAMN05660918_0177</name>
</gene>
<dbReference type="Pfam" id="PF07584">
    <property type="entry name" value="BatA"/>
    <property type="match status" value="1"/>
</dbReference>
<dbReference type="InterPro" id="IPR029062">
    <property type="entry name" value="Class_I_gatase-like"/>
</dbReference>
<proteinExistence type="predicted"/>
<name>A0A1H6YLD4_9FLAO</name>
<dbReference type="InterPro" id="IPR024163">
    <property type="entry name" value="Aerotolerance_reg_N"/>
</dbReference>
<reference evidence="4" key="1">
    <citation type="submission" date="2016-10" db="EMBL/GenBank/DDBJ databases">
        <authorList>
            <person name="Varghese N."/>
            <person name="Submissions S."/>
        </authorList>
    </citation>
    <scope>NUCLEOTIDE SEQUENCE [LARGE SCALE GENOMIC DNA]</scope>
    <source>
        <strain evidence="4">DSM 17934</strain>
    </source>
</reference>
<evidence type="ECO:0000256" key="1">
    <source>
        <dbReference type="SAM" id="Phobius"/>
    </source>
</evidence>
<dbReference type="NCBIfam" id="TIGR02226">
    <property type="entry name" value="two_anch"/>
    <property type="match status" value="1"/>
</dbReference>
<dbReference type="EMBL" id="FNYA01000014">
    <property type="protein sequence ID" value="SEJ38032.1"/>
    <property type="molecule type" value="Genomic_DNA"/>
</dbReference>
<keyword evidence="1 3" id="KW-0812">Transmembrane</keyword>
<keyword evidence="4" id="KW-1185">Reference proteome</keyword>
<dbReference type="Proteomes" id="UP000199702">
    <property type="component" value="Unassembled WGS sequence"/>
</dbReference>
<dbReference type="AlphaFoldDB" id="A0A1H6YLD4"/>
<dbReference type="PANTHER" id="PTHR37464:SF1">
    <property type="entry name" value="BLL2463 PROTEIN"/>
    <property type="match status" value="1"/>
</dbReference>
<evidence type="ECO:0000259" key="2">
    <source>
        <dbReference type="Pfam" id="PF07584"/>
    </source>
</evidence>
<feature type="domain" description="Aerotolerance regulator N-terminal" evidence="2">
    <location>
        <begin position="1"/>
        <end position="76"/>
    </location>
</feature>
<accession>A0A1H6YLD4</accession>
<dbReference type="PANTHER" id="PTHR37464">
    <property type="entry name" value="BLL2463 PROTEIN"/>
    <property type="match status" value="1"/>
</dbReference>
<protein>
    <submittedName>
        <fullName evidence="3">N-terminal double-transmembrane domain-containing protein</fullName>
    </submittedName>
</protein>
<dbReference type="InterPro" id="IPR036465">
    <property type="entry name" value="vWFA_dom_sf"/>
</dbReference>
<dbReference type="OrthoDB" id="9810200at2"/>
<organism evidence="3 4">
    <name type="scientific">Flavobacterium terrigena</name>
    <dbReference type="NCBI Taxonomy" id="402734"/>
    <lineage>
        <taxon>Bacteria</taxon>
        <taxon>Pseudomonadati</taxon>
        <taxon>Bacteroidota</taxon>
        <taxon>Flavobacteriia</taxon>
        <taxon>Flavobacteriales</taxon>
        <taxon>Flavobacteriaceae</taxon>
        <taxon>Flavobacterium</taxon>
    </lineage>
</organism>
<dbReference type="RefSeq" id="WP_091316102.1">
    <property type="nucleotide sequence ID" value="NZ_CBCSJU010000004.1"/>
</dbReference>
<keyword evidence="1" id="KW-0472">Membrane</keyword>
<sequence>MQFNNPEILYFLFLLIIPILVHLFQLRRFKKQEFTNVKLLKELEIQTRKSSTIKKWLLLATRLLLLAALIFAFAQPFFKAKDFDKKNNELILVVDNSFSMQAKGNSGELLKRTIQDLLENTPEDQQLSVLTNDENFYDTNIRNIQKELQNLNYSSTPFNPAAIITRIEAKKPGVPKDILFISDAVGLKDELKTNLSEASSLYYQTVEANETNNIAIENVQISQVLDQFYELKISIKSYGDFEADVPISMYNGKKLVGKALISKEKPQKEILFTIPKTDFHGYVSIQDNSLSYDNTFYFSISKPQKSNVIAVGNIEKNKFLSRIYNTEEFNYTSTELNTLNYNAIENADAIILNELPNIPNALSVTLKNYYSKGGNIIFIPDVNSSVESYNSFLKNFGNNSLSEKAIKEKQITQISFNHPIYTNVFEKKVSNFQYPKTNATFTINGSNLPILQYEDKSVFLGNITNKLGNLFFFSTSINKENSNFQNSPLIVPTFYNMGQNNNKTGLNAFTIGNNNYTIINETIAKDNVLSVTNTENSFIPMQQILNNKIKLTFGNYPENSGNYEVLKDKESLKNISFNYPRNESDLSQINADYFDSCTKVNSVSTFYSDIHSSRTSNEVWKYFIIATLLFLLLELLIQKFVK</sequence>
<dbReference type="InterPro" id="IPR011933">
    <property type="entry name" value="Double_TM_dom"/>
</dbReference>
<evidence type="ECO:0000313" key="3">
    <source>
        <dbReference type="EMBL" id="SEJ38032.1"/>
    </source>
</evidence>
<evidence type="ECO:0000313" key="4">
    <source>
        <dbReference type="Proteomes" id="UP000199702"/>
    </source>
</evidence>
<dbReference type="SUPFAM" id="SSF53300">
    <property type="entry name" value="vWA-like"/>
    <property type="match status" value="1"/>
</dbReference>
<keyword evidence="1" id="KW-1133">Transmembrane helix</keyword>
<feature type="transmembrane region" description="Helical" evidence="1">
    <location>
        <begin position="56"/>
        <end position="78"/>
    </location>
</feature>
<dbReference type="STRING" id="402734.SAMN05660918_0177"/>
<feature type="transmembrane region" description="Helical" evidence="1">
    <location>
        <begin position="6"/>
        <end position="24"/>
    </location>
</feature>
<dbReference type="SUPFAM" id="SSF52317">
    <property type="entry name" value="Class I glutamine amidotransferase-like"/>
    <property type="match status" value="1"/>
</dbReference>